<evidence type="ECO:0000313" key="3">
    <source>
        <dbReference type="EMBL" id="MBB5058237.1"/>
    </source>
</evidence>
<accession>A0A7W7ZEC2</accession>
<evidence type="ECO:0000256" key="1">
    <source>
        <dbReference type="SAM" id="Phobius"/>
    </source>
</evidence>
<comment type="caution">
    <text evidence="3">The sequence shown here is derived from an EMBL/GenBank/DDBJ whole genome shotgun (WGS) entry which is preliminary data.</text>
</comment>
<evidence type="ECO:0000313" key="4">
    <source>
        <dbReference type="Proteomes" id="UP000540989"/>
    </source>
</evidence>
<feature type="transmembrane region" description="Helical" evidence="1">
    <location>
        <begin position="132"/>
        <end position="151"/>
    </location>
</feature>
<sequence length="357" mass="39911">MKNKHLPQLDGLRGVALLIVVLGHIIVFSFGFHNLRLGFVPPVGVDLFFVLSGFLITTILVRSKGQMHFYRNFYARRSLRIWPLYFFLLLFEFGFANHRLPDVAIASTAHWPIFALYLQNIIYPGPQPNPGVLVLAITWSLAVEEQFYLIWPLLVARLSIRHMVAVLGVIIAFAPFARYLVEAAGRDSYTFPLCRIDAMAMGGLLAIWLIIKEPVGAIISKNGVLMIAAALAGQVICHFAHISHYVDKSFAALAFTGLLAIALHQSLVIRILSIAPLRFTGKISYCMYLSHAVIGPLIFHYLPGTSFSRAATRSVLVLAATYGYSTLSWFFFEQPILRFKRFFPERASAIATSHQVA</sequence>
<reference evidence="3 4" key="1">
    <citation type="submission" date="2020-08" db="EMBL/GenBank/DDBJ databases">
        <title>Genomic Encyclopedia of Type Strains, Phase IV (KMG-V): Genome sequencing to study the core and pangenomes of soil and plant-associated prokaryotes.</title>
        <authorList>
            <person name="Whitman W."/>
        </authorList>
    </citation>
    <scope>NUCLEOTIDE SEQUENCE [LARGE SCALE GENOMIC DNA]</scope>
    <source>
        <strain evidence="3 4">M8UP14</strain>
    </source>
</reference>
<feature type="transmembrane region" description="Helical" evidence="1">
    <location>
        <begin position="250"/>
        <end position="273"/>
    </location>
</feature>
<dbReference type="RefSeq" id="WP_184217755.1">
    <property type="nucleotide sequence ID" value="NZ_JACHIP010000004.1"/>
</dbReference>
<proteinExistence type="predicted"/>
<keyword evidence="1" id="KW-0812">Transmembrane</keyword>
<feature type="transmembrane region" description="Helical" evidence="1">
    <location>
        <begin position="193"/>
        <end position="211"/>
    </location>
</feature>
<dbReference type="Pfam" id="PF01757">
    <property type="entry name" value="Acyl_transf_3"/>
    <property type="match status" value="1"/>
</dbReference>
<dbReference type="GO" id="GO:0016747">
    <property type="term" value="F:acyltransferase activity, transferring groups other than amino-acyl groups"/>
    <property type="evidence" value="ECO:0007669"/>
    <property type="project" value="InterPro"/>
</dbReference>
<protein>
    <submittedName>
        <fullName evidence="3">Peptidoglycan/LPS O-acetylase OafA/YrhL</fullName>
    </submittedName>
</protein>
<feature type="transmembrane region" description="Helical" evidence="1">
    <location>
        <begin position="12"/>
        <end position="33"/>
    </location>
</feature>
<feature type="transmembrane region" description="Helical" evidence="1">
    <location>
        <begin position="163"/>
        <end position="181"/>
    </location>
</feature>
<dbReference type="AlphaFoldDB" id="A0A7W7ZEC2"/>
<feature type="transmembrane region" description="Helical" evidence="1">
    <location>
        <begin position="82"/>
        <end position="100"/>
    </location>
</feature>
<dbReference type="InterPro" id="IPR002656">
    <property type="entry name" value="Acyl_transf_3_dom"/>
</dbReference>
<dbReference type="GO" id="GO:0009103">
    <property type="term" value="P:lipopolysaccharide biosynthetic process"/>
    <property type="evidence" value="ECO:0007669"/>
    <property type="project" value="TreeGrafter"/>
</dbReference>
<dbReference type="InterPro" id="IPR050879">
    <property type="entry name" value="Acyltransferase_3"/>
</dbReference>
<gene>
    <name evidence="3" type="ORF">HDF16_002951</name>
</gene>
<dbReference type="PANTHER" id="PTHR23028">
    <property type="entry name" value="ACETYLTRANSFERASE"/>
    <property type="match status" value="1"/>
</dbReference>
<dbReference type="GO" id="GO:0016020">
    <property type="term" value="C:membrane"/>
    <property type="evidence" value="ECO:0007669"/>
    <property type="project" value="TreeGrafter"/>
</dbReference>
<feature type="transmembrane region" description="Helical" evidence="1">
    <location>
        <begin position="285"/>
        <end position="302"/>
    </location>
</feature>
<dbReference type="Proteomes" id="UP000540989">
    <property type="component" value="Unassembled WGS sequence"/>
</dbReference>
<feature type="transmembrane region" description="Helical" evidence="1">
    <location>
        <begin position="223"/>
        <end position="244"/>
    </location>
</feature>
<feature type="transmembrane region" description="Helical" evidence="1">
    <location>
        <begin position="39"/>
        <end position="61"/>
    </location>
</feature>
<name>A0A7W7ZEC2_9BACT</name>
<keyword evidence="1" id="KW-0472">Membrane</keyword>
<dbReference type="EMBL" id="JACHIP010000004">
    <property type="protein sequence ID" value="MBB5058237.1"/>
    <property type="molecule type" value="Genomic_DNA"/>
</dbReference>
<keyword evidence="4" id="KW-1185">Reference proteome</keyword>
<keyword evidence="1" id="KW-1133">Transmembrane helix</keyword>
<organism evidence="3 4">
    <name type="scientific">Granulicella aggregans</name>
    <dbReference type="NCBI Taxonomy" id="474949"/>
    <lineage>
        <taxon>Bacteria</taxon>
        <taxon>Pseudomonadati</taxon>
        <taxon>Acidobacteriota</taxon>
        <taxon>Terriglobia</taxon>
        <taxon>Terriglobales</taxon>
        <taxon>Acidobacteriaceae</taxon>
        <taxon>Granulicella</taxon>
    </lineage>
</organism>
<evidence type="ECO:0000259" key="2">
    <source>
        <dbReference type="Pfam" id="PF01757"/>
    </source>
</evidence>
<feature type="domain" description="Acyltransferase 3" evidence="2">
    <location>
        <begin position="8"/>
        <end position="319"/>
    </location>
</feature>
<dbReference type="PANTHER" id="PTHR23028:SF53">
    <property type="entry name" value="ACYL_TRANSF_3 DOMAIN-CONTAINING PROTEIN"/>
    <property type="match status" value="1"/>
</dbReference>
<feature type="transmembrane region" description="Helical" evidence="1">
    <location>
        <begin position="314"/>
        <end position="332"/>
    </location>
</feature>